<keyword evidence="3" id="KW-1185">Reference proteome</keyword>
<feature type="compositionally biased region" description="Basic residues" evidence="1">
    <location>
        <begin position="67"/>
        <end position="80"/>
    </location>
</feature>
<evidence type="ECO:0000256" key="1">
    <source>
        <dbReference type="SAM" id="MobiDB-lite"/>
    </source>
</evidence>
<feature type="compositionally biased region" description="Basic and acidic residues" evidence="1">
    <location>
        <begin position="54"/>
        <end position="66"/>
    </location>
</feature>
<gene>
    <name evidence="2" type="ORF">FSCOSCO3_A030113</name>
</gene>
<evidence type="ECO:0000313" key="2">
    <source>
        <dbReference type="EMBL" id="CAK6978583.1"/>
    </source>
</evidence>
<protein>
    <submittedName>
        <fullName evidence="2">Uncharacterized protein</fullName>
    </submittedName>
</protein>
<organism evidence="2 3">
    <name type="scientific">Scomber scombrus</name>
    <name type="common">Atlantic mackerel</name>
    <name type="synonym">Scomber vernalis</name>
    <dbReference type="NCBI Taxonomy" id="13677"/>
    <lineage>
        <taxon>Eukaryota</taxon>
        <taxon>Metazoa</taxon>
        <taxon>Chordata</taxon>
        <taxon>Craniata</taxon>
        <taxon>Vertebrata</taxon>
        <taxon>Euteleostomi</taxon>
        <taxon>Actinopterygii</taxon>
        <taxon>Neopterygii</taxon>
        <taxon>Teleostei</taxon>
        <taxon>Neoteleostei</taxon>
        <taxon>Acanthomorphata</taxon>
        <taxon>Pelagiaria</taxon>
        <taxon>Scombriformes</taxon>
        <taxon>Scombridae</taxon>
        <taxon>Scomber</taxon>
    </lineage>
</organism>
<feature type="region of interest" description="Disordered" evidence="1">
    <location>
        <begin position="40"/>
        <end position="93"/>
    </location>
</feature>
<proteinExistence type="predicted"/>
<dbReference type="AlphaFoldDB" id="A0AAV1Q4U6"/>
<name>A0AAV1Q4U6_SCOSC</name>
<comment type="caution">
    <text evidence="2">The sequence shown here is derived from an EMBL/GenBank/DDBJ whole genome shotgun (WGS) entry which is preliminary data.</text>
</comment>
<evidence type="ECO:0000313" key="3">
    <source>
        <dbReference type="Proteomes" id="UP001314229"/>
    </source>
</evidence>
<dbReference type="EMBL" id="CAWUFR010000499">
    <property type="protein sequence ID" value="CAK6978583.1"/>
    <property type="molecule type" value="Genomic_DNA"/>
</dbReference>
<accession>A0AAV1Q4U6</accession>
<dbReference type="Proteomes" id="UP001314229">
    <property type="component" value="Unassembled WGS sequence"/>
</dbReference>
<reference evidence="2 3" key="1">
    <citation type="submission" date="2024-01" db="EMBL/GenBank/DDBJ databases">
        <authorList>
            <person name="Alioto T."/>
            <person name="Alioto T."/>
            <person name="Gomez Garrido J."/>
        </authorList>
    </citation>
    <scope>NUCLEOTIDE SEQUENCE [LARGE SCALE GENOMIC DNA]</scope>
</reference>
<sequence>MSGRSLTSQPTCLLSAVSTSLNESESLLTRHGEVRRIKHDTRGRASEMASVSWMDRERHDAKDRLQMKKARGRTPGRYHRVSQSDYRHDRKRR</sequence>